<dbReference type="InterPro" id="IPR002321">
    <property type="entry name" value="Cyt_c_II"/>
</dbReference>
<feature type="binding site" description="covalent" evidence="7">
    <location>
        <position position="140"/>
    </location>
    <ligand>
        <name>heme c</name>
        <dbReference type="ChEBI" id="CHEBI:61717"/>
    </ligand>
</feature>
<dbReference type="InterPro" id="IPR010980">
    <property type="entry name" value="Cyt_c/b562"/>
</dbReference>
<keyword evidence="8" id="KW-0732">Signal</keyword>
<protein>
    <submittedName>
        <fullName evidence="9">Cytochrome c</fullName>
    </submittedName>
</protein>
<keyword evidence="5 6" id="KW-0408">Iron</keyword>
<dbReference type="GO" id="GO:0042597">
    <property type="term" value="C:periplasmic space"/>
    <property type="evidence" value="ECO:0007669"/>
    <property type="project" value="InterPro"/>
</dbReference>
<dbReference type="Gene3D" id="1.20.120.10">
    <property type="entry name" value="Cytochrome c/b562"/>
    <property type="match status" value="1"/>
</dbReference>
<feature type="signal peptide" evidence="8">
    <location>
        <begin position="1"/>
        <end position="19"/>
    </location>
</feature>
<keyword evidence="4" id="KW-0249">Electron transport</keyword>
<gene>
    <name evidence="9" type="ORF">HER31_00695</name>
</gene>
<dbReference type="KEGG" id="fes:HER31_00695"/>
<feature type="binding site" description="covalent" evidence="7">
    <location>
        <position position="143"/>
    </location>
    <ligand>
        <name>heme c</name>
        <dbReference type="ChEBI" id="CHEBI:61717"/>
    </ligand>
</feature>
<evidence type="ECO:0000256" key="1">
    <source>
        <dbReference type="ARBA" id="ARBA00022448"/>
    </source>
</evidence>
<reference evidence="9 10" key="1">
    <citation type="submission" date="2020-04" db="EMBL/GenBank/DDBJ databases">
        <title>Ferrimonas sp. S7 isolated from sea water.</title>
        <authorList>
            <person name="Bae S.S."/>
            <person name="Baek K."/>
        </authorList>
    </citation>
    <scope>NUCLEOTIDE SEQUENCE [LARGE SCALE GENOMIC DNA]</scope>
    <source>
        <strain evidence="9 10">S7</strain>
    </source>
</reference>
<dbReference type="AlphaFoldDB" id="A0A6H1U934"/>
<keyword evidence="10" id="KW-1185">Reference proteome</keyword>
<evidence type="ECO:0000256" key="3">
    <source>
        <dbReference type="ARBA" id="ARBA00022723"/>
    </source>
</evidence>
<keyword evidence="1" id="KW-0813">Transport</keyword>
<evidence type="ECO:0000313" key="10">
    <source>
        <dbReference type="Proteomes" id="UP000501602"/>
    </source>
</evidence>
<feature type="binding site" description="axial binding residue" evidence="6">
    <location>
        <position position="144"/>
    </location>
    <ligand>
        <name>heme c</name>
        <dbReference type="ChEBI" id="CHEBI:61717"/>
    </ligand>
    <ligandPart>
        <name>Fe</name>
        <dbReference type="ChEBI" id="CHEBI:18248"/>
    </ligandPart>
</feature>
<dbReference type="GO" id="GO:0020037">
    <property type="term" value="F:heme binding"/>
    <property type="evidence" value="ECO:0007669"/>
    <property type="project" value="InterPro"/>
</dbReference>
<dbReference type="Proteomes" id="UP000501602">
    <property type="component" value="Chromosome"/>
</dbReference>
<name>A0A6H1U934_9GAMM</name>
<sequence>MKALAVAGVLLMCASGVHAKGAFDDGKDAIEYRQAAFSLIKENFADMAAMLKKKKPMDKQAFAQRAEHLALLAPIPFNGFKVAGSDKGDTDALAAIWTDGDEFNAIAEKFQQATKELAKVSQQDDMKAIGKAFGAVGKNCKGCHDQFKAE</sequence>
<evidence type="ECO:0000256" key="7">
    <source>
        <dbReference type="PIRSR" id="PIRSR000027-2"/>
    </source>
</evidence>
<keyword evidence="2 7" id="KW-0349">Heme</keyword>
<dbReference type="GO" id="GO:0005506">
    <property type="term" value="F:iron ion binding"/>
    <property type="evidence" value="ECO:0007669"/>
    <property type="project" value="InterPro"/>
</dbReference>
<dbReference type="InterPro" id="IPR012127">
    <property type="entry name" value="Cyt_c_prime"/>
</dbReference>
<evidence type="ECO:0000256" key="5">
    <source>
        <dbReference type="ARBA" id="ARBA00023004"/>
    </source>
</evidence>
<dbReference type="EMBL" id="CP051180">
    <property type="protein sequence ID" value="QIZ75551.1"/>
    <property type="molecule type" value="Genomic_DNA"/>
</dbReference>
<accession>A0A6H1U934</accession>
<proteinExistence type="predicted"/>
<dbReference type="PIRSF" id="PIRSF000027">
    <property type="entry name" value="Cytc_c_prime"/>
    <property type="match status" value="1"/>
</dbReference>
<evidence type="ECO:0000256" key="6">
    <source>
        <dbReference type="PIRSR" id="PIRSR000027-1"/>
    </source>
</evidence>
<evidence type="ECO:0000256" key="2">
    <source>
        <dbReference type="ARBA" id="ARBA00022617"/>
    </source>
</evidence>
<evidence type="ECO:0000256" key="4">
    <source>
        <dbReference type="ARBA" id="ARBA00022982"/>
    </source>
</evidence>
<dbReference type="PROSITE" id="PS51009">
    <property type="entry name" value="CYTCII"/>
    <property type="match status" value="1"/>
</dbReference>
<evidence type="ECO:0000256" key="8">
    <source>
        <dbReference type="SAM" id="SignalP"/>
    </source>
</evidence>
<dbReference type="PRINTS" id="PR00608">
    <property type="entry name" value="CYTCHROMECII"/>
</dbReference>
<comment type="PTM">
    <text evidence="7">Binds 1 heme group per subunit.</text>
</comment>
<dbReference type="GO" id="GO:0022900">
    <property type="term" value="P:electron transport chain"/>
    <property type="evidence" value="ECO:0007669"/>
    <property type="project" value="InterPro"/>
</dbReference>
<dbReference type="InterPro" id="IPR015984">
    <property type="entry name" value="Cyt_c_prime_subgr"/>
</dbReference>
<dbReference type="GO" id="GO:0009055">
    <property type="term" value="F:electron transfer activity"/>
    <property type="evidence" value="ECO:0007669"/>
    <property type="project" value="InterPro"/>
</dbReference>
<dbReference type="RefSeq" id="WP_168658812.1">
    <property type="nucleotide sequence ID" value="NZ_CP051180.1"/>
</dbReference>
<feature type="chain" id="PRO_5026024776" evidence="8">
    <location>
        <begin position="20"/>
        <end position="150"/>
    </location>
</feature>
<evidence type="ECO:0000313" key="9">
    <source>
        <dbReference type="EMBL" id="QIZ75551.1"/>
    </source>
</evidence>
<keyword evidence="3 6" id="KW-0479">Metal-binding</keyword>
<organism evidence="9 10">
    <name type="scientific">Ferrimonas lipolytica</name>
    <dbReference type="NCBI Taxonomy" id="2724191"/>
    <lineage>
        <taxon>Bacteria</taxon>
        <taxon>Pseudomonadati</taxon>
        <taxon>Pseudomonadota</taxon>
        <taxon>Gammaproteobacteria</taxon>
        <taxon>Alteromonadales</taxon>
        <taxon>Ferrimonadaceae</taxon>
        <taxon>Ferrimonas</taxon>
    </lineage>
</organism>
<dbReference type="SUPFAM" id="SSF47175">
    <property type="entry name" value="Cytochromes"/>
    <property type="match status" value="1"/>
</dbReference>
<dbReference type="Pfam" id="PF01322">
    <property type="entry name" value="Cytochrom_C_2"/>
    <property type="match status" value="1"/>
</dbReference>